<evidence type="ECO:0000256" key="2">
    <source>
        <dbReference type="SAM" id="Phobius"/>
    </source>
</evidence>
<name>A0AA49GG92_9BACT</name>
<reference evidence="3" key="2">
    <citation type="journal article" date="2024" name="Antonie Van Leeuwenhoek">
        <title>Roseihalotalea indica gen. nov., sp. nov., a halophilic Bacteroidetes from mesopelagic Southwest Indian Ocean with higher carbohydrate metabolic potential.</title>
        <authorList>
            <person name="Chen B."/>
            <person name="Zhang M."/>
            <person name="Lin D."/>
            <person name="Ye J."/>
            <person name="Tang K."/>
        </authorList>
    </citation>
    <scope>NUCLEOTIDE SEQUENCE</scope>
    <source>
        <strain evidence="3">TK19036</strain>
    </source>
</reference>
<gene>
    <name evidence="3" type="ORF">K4G66_17110</name>
</gene>
<reference evidence="3" key="1">
    <citation type="journal article" date="2023" name="Comput. Struct. Biotechnol. J.">
        <title>Discovery of a novel marine Bacteroidetes with a rich repertoire of carbohydrate-active enzymes.</title>
        <authorList>
            <person name="Chen B."/>
            <person name="Liu G."/>
            <person name="Chen Q."/>
            <person name="Wang H."/>
            <person name="Liu L."/>
            <person name="Tang K."/>
        </authorList>
    </citation>
    <scope>NUCLEOTIDE SEQUENCE</scope>
    <source>
        <strain evidence="3">TK19036</strain>
    </source>
</reference>
<keyword evidence="2" id="KW-0472">Membrane</keyword>
<organism evidence="3">
    <name type="scientific">Roseihalotalea indica</name>
    <dbReference type="NCBI Taxonomy" id="2867963"/>
    <lineage>
        <taxon>Bacteria</taxon>
        <taxon>Pseudomonadati</taxon>
        <taxon>Bacteroidota</taxon>
        <taxon>Cytophagia</taxon>
        <taxon>Cytophagales</taxon>
        <taxon>Catalimonadaceae</taxon>
        <taxon>Roseihalotalea</taxon>
    </lineage>
</organism>
<sequence length="249" mass="29667">MIDNEYDRMIQRYLDEEMTETERVDFETELYQKETLRQRLEEYQSIAEGIRYQGEQEAWQKVRALEAEVANFESENHPNVTKWLFRGVAASLLLLIVGVPYYWNQDERVYARLFEKHYEPYQALGGANRGEQDGAWVLPAAFEAYYEKQYEQAIELFRQASTQEDRPYVWLYLGNAYLSNNQPQEATEALQHALTYQDIDERTRLRTHWDLGMAYLKLNNKEEATRHFEIIKNTEDYGPKVKDILDSIY</sequence>
<feature type="transmembrane region" description="Helical" evidence="2">
    <location>
        <begin position="83"/>
        <end position="103"/>
    </location>
</feature>
<dbReference type="PROSITE" id="PS50005">
    <property type="entry name" value="TPR"/>
    <property type="match status" value="1"/>
</dbReference>
<dbReference type="Pfam" id="PF14559">
    <property type="entry name" value="TPR_19"/>
    <property type="match status" value="1"/>
</dbReference>
<keyword evidence="1" id="KW-0802">TPR repeat</keyword>
<dbReference type="Gene3D" id="1.25.40.10">
    <property type="entry name" value="Tetratricopeptide repeat domain"/>
    <property type="match status" value="1"/>
</dbReference>
<feature type="repeat" description="TPR" evidence="1">
    <location>
        <begin position="167"/>
        <end position="200"/>
    </location>
</feature>
<dbReference type="InterPro" id="IPR019734">
    <property type="entry name" value="TPR_rpt"/>
</dbReference>
<dbReference type="InterPro" id="IPR011990">
    <property type="entry name" value="TPR-like_helical_dom_sf"/>
</dbReference>
<evidence type="ECO:0000256" key="1">
    <source>
        <dbReference type="PROSITE-ProRule" id="PRU00339"/>
    </source>
</evidence>
<accession>A0AA49GG92</accession>
<protein>
    <submittedName>
        <fullName evidence="3">Tetratricopeptide repeat protein</fullName>
    </submittedName>
</protein>
<proteinExistence type="predicted"/>
<dbReference type="SUPFAM" id="SSF48452">
    <property type="entry name" value="TPR-like"/>
    <property type="match status" value="1"/>
</dbReference>
<dbReference type="Pfam" id="PF13181">
    <property type="entry name" value="TPR_8"/>
    <property type="match status" value="1"/>
</dbReference>
<evidence type="ECO:0000313" key="3">
    <source>
        <dbReference type="EMBL" id="WKN34100.1"/>
    </source>
</evidence>
<keyword evidence="2" id="KW-0812">Transmembrane</keyword>
<dbReference type="EMBL" id="CP120682">
    <property type="protein sequence ID" value="WKN34100.1"/>
    <property type="molecule type" value="Genomic_DNA"/>
</dbReference>
<keyword evidence="2" id="KW-1133">Transmembrane helix</keyword>
<dbReference type="AlphaFoldDB" id="A0AA49GG92"/>